<evidence type="ECO:0000313" key="2">
    <source>
        <dbReference type="EMBL" id="CAK0888374.1"/>
    </source>
</evidence>
<keyword evidence="3" id="KW-1185">Reference proteome</keyword>
<reference evidence="2" key="1">
    <citation type="submission" date="2023-10" db="EMBL/GenBank/DDBJ databases">
        <authorList>
            <person name="Chen Y."/>
            <person name="Shah S."/>
            <person name="Dougan E. K."/>
            <person name="Thang M."/>
            <person name="Chan C."/>
        </authorList>
    </citation>
    <scope>NUCLEOTIDE SEQUENCE [LARGE SCALE GENOMIC DNA]</scope>
</reference>
<comment type="caution">
    <text evidence="2">The sequence shown here is derived from an EMBL/GenBank/DDBJ whole genome shotgun (WGS) entry which is preliminary data.</text>
</comment>
<protein>
    <submittedName>
        <fullName evidence="2">Uncharacterized protein</fullName>
    </submittedName>
</protein>
<gene>
    <name evidence="2" type="ORF">PCOR1329_LOCUS69178</name>
</gene>
<feature type="non-terminal residue" evidence="2">
    <location>
        <position position="131"/>
    </location>
</feature>
<feature type="non-terminal residue" evidence="2">
    <location>
        <position position="1"/>
    </location>
</feature>
<sequence>AQGAPQLPGAPQDQGALDMGKKSSLWRAGSCYLYPVRLGCLGMEAWNSKLQWYRNKSCSHPCLCGRQTGLRDWGPHAFYLQQVQQRARSRGASERGGPRNAELPETSGGRGSTKDEGSRLVLALVLGLALL</sequence>
<dbReference type="EMBL" id="CAUYUJ010019061">
    <property type="protein sequence ID" value="CAK0888374.1"/>
    <property type="molecule type" value="Genomic_DNA"/>
</dbReference>
<accession>A0ABN9WNY0</accession>
<dbReference type="Proteomes" id="UP001189429">
    <property type="component" value="Unassembled WGS sequence"/>
</dbReference>
<name>A0ABN9WNY0_9DINO</name>
<evidence type="ECO:0000256" key="1">
    <source>
        <dbReference type="SAM" id="MobiDB-lite"/>
    </source>
</evidence>
<evidence type="ECO:0000313" key="3">
    <source>
        <dbReference type="Proteomes" id="UP001189429"/>
    </source>
</evidence>
<organism evidence="2 3">
    <name type="scientific">Prorocentrum cordatum</name>
    <dbReference type="NCBI Taxonomy" id="2364126"/>
    <lineage>
        <taxon>Eukaryota</taxon>
        <taxon>Sar</taxon>
        <taxon>Alveolata</taxon>
        <taxon>Dinophyceae</taxon>
        <taxon>Prorocentrales</taxon>
        <taxon>Prorocentraceae</taxon>
        <taxon>Prorocentrum</taxon>
    </lineage>
</organism>
<feature type="region of interest" description="Disordered" evidence="1">
    <location>
        <begin position="84"/>
        <end position="115"/>
    </location>
</feature>
<proteinExistence type="predicted"/>